<evidence type="ECO:0000256" key="1">
    <source>
        <dbReference type="SAM" id="Coils"/>
    </source>
</evidence>
<dbReference type="AlphaFoldDB" id="A0A1I7XGC2"/>
<reference evidence="3" key="1">
    <citation type="submission" date="2016-11" db="UniProtKB">
        <authorList>
            <consortium name="WormBaseParasite"/>
        </authorList>
    </citation>
    <scope>IDENTIFICATION</scope>
</reference>
<keyword evidence="2" id="KW-1185">Reference proteome</keyword>
<sequence>MSSAESSEIPTSPDEDVLSKITSAMGPIPKKKFSMLSPSCMNIIQLCIDSTKDLVTVLRDFDRMPILNEILERVRNLEQEISSLKNVLKEAAVNLINCVFCDKNSHTSEQCFLSIPKKYQILSEKQLCSRCLKSYSDTNHEIPCIANCKTCKEGHHITLHLTNETVSTRRAIKRNREKTTVRHTPR</sequence>
<organism evidence="2 3">
    <name type="scientific">Heterorhabditis bacteriophora</name>
    <name type="common">Entomopathogenic nematode worm</name>
    <dbReference type="NCBI Taxonomy" id="37862"/>
    <lineage>
        <taxon>Eukaryota</taxon>
        <taxon>Metazoa</taxon>
        <taxon>Ecdysozoa</taxon>
        <taxon>Nematoda</taxon>
        <taxon>Chromadorea</taxon>
        <taxon>Rhabditida</taxon>
        <taxon>Rhabditina</taxon>
        <taxon>Rhabditomorpha</taxon>
        <taxon>Strongyloidea</taxon>
        <taxon>Heterorhabditidae</taxon>
        <taxon>Heterorhabditis</taxon>
    </lineage>
</organism>
<name>A0A1I7XGC2_HETBA</name>
<keyword evidence="1" id="KW-0175">Coiled coil</keyword>
<evidence type="ECO:0000313" key="3">
    <source>
        <dbReference type="WBParaSite" id="Hba_16536"/>
    </source>
</evidence>
<dbReference type="Proteomes" id="UP000095283">
    <property type="component" value="Unplaced"/>
</dbReference>
<feature type="coiled-coil region" evidence="1">
    <location>
        <begin position="67"/>
        <end position="94"/>
    </location>
</feature>
<dbReference type="WBParaSite" id="Hba_16536">
    <property type="protein sequence ID" value="Hba_16536"/>
    <property type="gene ID" value="Hba_16536"/>
</dbReference>
<evidence type="ECO:0000313" key="2">
    <source>
        <dbReference type="Proteomes" id="UP000095283"/>
    </source>
</evidence>
<protein>
    <submittedName>
        <fullName evidence="3">DUF4206 domain-containing protein</fullName>
    </submittedName>
</protein>
<accession>A0A1I7XGC2</accession>
<proteinExistence type="predicted"/>